<evidence type="ECO:0000313" key="4">
    <source>
        <dbReference type="EMBL" id="SDA01982.1"/>
    </source>
</evidence>
<dbReference type="PANTHER" id="PTHR38248">
    <property type="entry name" value="FUNK1 6"/>
    <property type="match status" value="1"/>
</dbReference>
<feature type="chain" id="PRO_5030060074" evidence="2">
    <location>
        <begin position="17"/>
        <end position="715"/>
    </location>
</feature>
<feature type="compositionally biased region" description="Basic and acidic residues" evidence="1">
    <location>
        <begin position="212"/>
        <end position="222"/>
    </location>
</feature>
<proteinExistence type="predicted"/>
<evidence type="ECO:0000259" key="3">
    <source>
        <dbReference type="Pfam" id="PF17667"/>
    </source>
</evidence>
<evidence type="ECO:0000256" key="1">
    <source>
        <dbReference type="SAM" id="MobiDB-lite"/>
    </source>
</evidence>
<keyword evidence="5" id="KW-1185">Reference proteome</keyword>
<feature type="region of interest" description="Disordered" evidence="1">
    <location>
        <begin position="204"/>
        <end position="253"/>
    </location>
</feature>
<dbReference type="GO" id="GO:0004672">
    <property type="term" value="F:protein kinase activity"/>
    <property type="evidence" value="ECO:0007669"/>
    <property type="project" value="InterPro"/>
</dbReference>
<dbReference type="STRING" id="289078.A0A2X0KR87"/>
<gene>
    <name evidence="4" type="ORF">BZ3500_MVSOF-1268-A1-R1_CHR10-2G03044</name>
</gene>
<dbReference type="Pfam" id="PF17667">
    <property type="entry name" value="Pkinase_fungal"/>
    <property type="match status" value="1"/>
</dbReference>
<name>A0A2X0KR87_9BASI</name>
<dbReference type="EMBL" id="FMWP01000117">
    <property type="protein sequence ID" value="SDA01982.1"/>
    <property type="molecule type" value="Genomic_DNA"/>
</dbReference>
<protein>
    <submittedName>
        <fullName evidence="4">BZ3500_MvSof-1268-A1-R1_Chr10-2g03044 protein</fullName>
    </submittedName>
</protein>
<dbReference type="InterPro" id="IPR011009">
    <property type="entry name" value="Kinase-like_dom_sf"/>
</dbReference>
<dbReference type="InterPro" id="IPR008266">
    <property type="entry name" value="Tyr_kinase_AS"/>
</dbReference>
<organism evidence="4 5">
    <name type="scientific">Microbotryum saponariae</name>
    <dbReference type="NCBI Taxonomy" id="289078"/>
    <lineage>
        <taxon>Eukaryota</taxon>
        <taxon>Fungi</taxon>
        <taxon>Dikarya</taxon>
        <taxon>Basidiomycota</taxon>
        <taxon>Pucciniomycotina</taxon>
        <taxon>Microbotryomycetes</taxon>
        <taxon>Microbotryales</taxon>
        <taxon>Microbotryaceae</taxon>
        <taxon>Microbotryum</taxon>
    </lineage>
</organism>
<dbReference type="PANTHER" id="PTHR38248:SF2">
    <property type="entry name" value="FUNK1 11"/>
    <property type="match status" value="1"/>
</dbReference>
<dbReference type="Gene3D" id="1.10.510.10">
    <property type="entry name" value="Transferase(Phosphotransferase) domain 1"/>
    <property type="match status" value="1"/>
</dbReference>
<feature type="domain" description="Fungal-type protein kinase" evidence="3">
    <location>
        <begin position="487"/>
        <end position="603"/>
    </location>
</feature>
<evidence type="ECO:0000256" key="2">
    <source>
        <dbReference type="SAM" id="SignalP"/>
    </source>
</evidence>
<accession>A0A2X0KR87</accession>
<evidence type="ECO:0000313" key="5">
    <source>
        <dbReference type="Proteomes" id="UP000249723"/>
    </source>
</evidence>
<feature type="signal peptide" evidence="2">
    <location>
        <begin position="1"/>
        <end position="16"/>
    </location>
</feature>
<dbReference type="Proteomes" id="UP000249723">
    <property type="component" value="Unassembled WGS sequence"/>
</dbReference>
<dbReference type="SUPFAM" id="SSF56112">
    <property type="entry name" value="Protein kinase-like (PK-like)"/>
    <property type="match status" value="1"/>
</dbReference>
<dbReference type="OrthoDB" id="2540351at2759"/>
<dbReference type="AlphaFoldDB" id="A0A2X0KR87"/>
<sequence length="715" mass="80088">MITLSGRAPIAIVVLAVVLSGPRQDRHQRSSRVDLRVVVLGWPDFHAARIGDRPDHSKQRSLRLLPLEKVASWPRVSFSVDPRRFATVPSAGERAIARADRIANAMEGKEYFSQGLCDYFFGNPTAWEVRNKVWSKNFAIGTEEAMAEVIAAVNKITGDNRLVACKNSPNYIGVAPDRIETTEKTADVVLLTRASIKHDPTLPNVWALPKHARPDAKDEGKKGKGKGKGKGKATAVGNGNGNGNGNGKDDGEMKEDNIDALVRTLVHVAAVGEAKGGDADARKHLLRRLSALLATPIREFAIGFTLRHNRLKVYLLNACGLFHTKEVVVSEENGFLSTFFYRLVGHDDFENGLLATTNSLDDRQGPYTPCDGFFPAAAPEFVGGPVSLREITIVRLLFRRQTECGRATSTYEITVRDGTTVKTHAMSIAWVEQSRNTDLAEIRNFVQAKRPRGLAPLVAVFRGEYETLRPAFLDRDHTFDKLVPRAREVVIHEERYRSLDTIENTKSLARVLEGAIEGHRALWNHGYIHRDVSYGNIMVDKNKDGILLDYHLAVKNTRLNEEEYRLNRSGTLPYMSWLLLDGPSGGVTHERWHDVESFFYVACHRAFQSTSSSTLKVLAIETPEAKHIWNYWNAGDLTGAANAKFTLQRARKFDELVQARAPGWDRMKEFLTTLKEHCWLHLIQGEEEDLKDLWESQVMSYDGLLAGLRAFYQSP</sequence>
<dbReference type="PROSITE" id="PS00109">
    <property type="entry name" value="PROTEIN_KINASE_TYR"/>
    <property type="match status" value="1"/>
</dbReference>
<dbReference type="InterPro" id="IPR040976">
    <property type="entry name" value="Pkinase_fungal"/>
</dbReference>
<reference evidence="5" key="1">
    <citation type="submission" date="2016-10" db="EMBL/GenBank/DDBJ databases">
        <authorList>
            <person name="Jeantristanb JTB J.-T."/>
            <person name="Ricardo R."/>
        </authorList>
    </citation>
    <scope>NUCLEOTIDE SEQUENCE [LARGE SCALE GENOMIC DNA]</scope>
</reference>
<keyword evidence="2" id="KW-0732">Signal</keyword>